<evidence type="ECO:0000256" key="2">
    <source>
        <dbReference type="SAM" id="MobiDB-lite"/>
    </source>
</evidence>
<dbReference type="Pfam" id="PF05593">
    <property type="entry name" value="RHS_repeat"/>
    <property type="match status" value="2"/>
</dbReference>
<feature type="compositionally biased region" description="Polar residues" evidence="2">
    <location>
        <begin position="1549"/>
        <end position="1569"/>
    </location>
</feature>
<keyword evidence="1" id="KW-0677">Repeat</keyword>
<dbReference type="CDD" id="cd20745">
    <property type="entry name" value="FIX_RhsA_AHH_HNH-like"/>
    <property type="match status" value="1"/>
</dbReference>
<dbReference type="InterPro" id="IPR050708">
    <property type="entry name" value="T6SS_VgrG/RHS"/>
</dbReference>
<feature type="compositionally biased region" description="Pro residues" evidence="2">
    <location>
        <begin position="1910"/>
        <end position="1922"/>
    </location>
</feature>
<keyword evidence="5" id="KW-1185">Reference proteome</keyword>
<feature type="region of interest" description="Disordered" evidence="2">
    <location>
        <begin position="1893"/>
        <end position="1985"/>
    </location>
</feature>
<evidence type="ECO:0000313" key="5">
    <source>
        <dbReference type="Proteomes" id="UP000662200"/>
    </source>
</evidence>
<dbReference type="InterPro" id="IPR031325">
    <property type="entry name" value="RHS_repeat"/>
</dbReference>
<dbReference type="EMBL" id="BMQC01000018">
    <property type="protein sequence ID" value="GGK40622.1"/>
    <property type="molecule type" value="Genomic_DNA"/>
</dbReference>
<feature type="region of interest" description="Disordered" evidence="2">
    <location>
        <begin position="1549"/>
        <end position="1578"/>
    </location>
</feature>
<evidence type="ECO:0000256" key="1">
    <source>
        <dbReference type="ARBA" id="ARBA00022737"/>
    </source>
</evidence>
<reference evidence="4" key="2">
    <citation type="submission" date="2020-09" db="EMBL/GenBank/DDBJ databases">
        <authorList>
            <person name="Sun Q."/>
            <person name="Ohkuma M."/>
        </authorList>
    </citation>
    <scope>NUCLEOTIDE SEQUENCE</scope>
    <source>
        <strain evidence="4">JCM 3091</strain>
    </source>
</reference>
<dbReference type="InterPro" id="IPR022385">
    <property type="entry name" value="Rhs_assc_core"/>
</dbReference>
<proteinExistence type="predicted"/>
<dbReference type="Pfam" id="PF25023">
    <property type="entry name" value="TEN_YD-shell"/>
    <property type="match status" value="1"/>
</dbReference>
<dbReference type="Proteomes" id="UP000662200">
    <property type="component" value="Unassembled WGS sequence"/>
</dbReference>
<comment type="caution">
    <text evidence="4">The sequence shown here is derived from an EMBL/GenBank/DDBJ whole genome shotgun (WGS) entry which is preliminary data.</text>
</comment>
<protein>
    <submittedName>
        <fullName evidence="4">Type IV secretion protein Rhs</fullName>
    </submittedName>
</protein>
<feature type="compositionally biased region" description="Basic and acidic residues" evidence="2">
    <location>
        <begin position="763"/>
        <end position="777"/>
    </location>
</feature>
<sequence>MASAGPDVEERRPKTQDVSPIPVKPDPLRPGLEEAGRPQHSDFIAGREIGNAVWPTAGVVEVPVGGDARSARAASVGGLPIRVWTPPGAQAAPPGKVRVEVLGQDVSERAGVTGVLFKVTRADGGGEAADVVVDINYDGFSHAVGGDWASRLGMIEVPACVADPTPAPGCAGGEDVEVRHNADARTVTATVAVQPTTGLAQGRMLLMAAGGSGAGGTYAATSLTPAGSWQLGGNTGSFSWQYPMRVPPALAGPSPQLTLSYSSAAVDGKTGSSNAQPSWVGEGMDLSVGFIERSYKACKDDGHDDKGKERYDLCWAGDHLNMSFGGRNGELVKKSANEWRLKSDDGTRIQRRTDGFNGDDNKEYFVVTTTDGTRYFFGRGKRAKNDPENLRSAWKVPVFGDDKGEPCYNKGDDFNDRRCSQIWRWNLDYVIDGNGNTSTYFWNTESNRYATNRDNKEIVGYDRGGWLGRIEYGERAGADLKSAAPMVVEFDTAERCIGATGCAEKDLTDKTRQRWPDVPFDQICKADAKECKYQWSPSFFTRKRLTKVTTSVLEAGKKRLVDTWELAQELPDPGDGSGAGLWLKSVTHIGGAGKDAIKLPPTVFEPIFLSNRVDSDTDDRYPYRKPRLAAIQTESGGITGITYKSPECRFGDKRDAKRNTGLCHPSYWSKQGTVGEKADWFHKYVIERVTEDGRAGSTNQTGSKVTSYSYGGGAAWHYDDNELSKKKNKTWSQFRGFTTVTTVTGDANATPLKQTSTYLRGMSGDKDRGEIKAKASDGTEVDDDDRLQGFLFEQRTFNGDTEVSGSVHTPWVSKPTATEGADKAALMGPARTVTRTALDGGKSRRTAITHHYDAYGMIDHAHDQGDTGGDGKNSGAAAEDDSCTRYTYNRNTAKNLITLVSRVETVAVACGAEVKRPDQVVSDVRTFYDGATNLTTVPTRGTITRSEEVADYKAGKPVYQTVTENRYDAYGRVIRSYDAKKRLTRSDYIPASGGPVTGMKVTNPAGHTLVSTVDPAWGEVTATVDANNQRTSLRRDPLGRLTAVWLPGRDTTNTPDTEYQYLVRANEPVAIITKTLTASDQQHVSYQLFDAMLRPRQEQKQSAHGKRVITDTVYDSRGLAVRKIGPYLAAGPPAGTLAFSAAANLAATTVTTFDGAGRSTKETFQYRGQEKWTTTTSHHGDHAVVDPPTGETAIATFTNAQGQTTELWEYRTPAPTGKREDADVTRYSYDHADRLTGVRDQTGHQWTFGYDLRGRRTTSIDPDTGTSITRYDSADQIIEATDARKRTLTYRYDSIGRPTAVLEGDTPLVTRRYDDTAVANSKGRPTSATRHHGGKAYTTAVSAYDAAGRPLRNTITIPDGEGALGKTYEFAATYTASGNSRTTSLPAAGGLKSETVKTNYDLKSALPSVTSADGSYQNIYVRQSVYSEFGEPLQYELGAVEEGTKYTWLTYNYEADTRRLRGAQVDRYLVPTADSVANYRYDSAGNILSIADTPKGANPDVQCFTYDHLRRLTEAWAQDKAECATKPTKDVLGGPAAYWQSFGYDSAGNRTSQTDHAAGSQTETVTRTHQPFGPGRNPAHAVEKADITTAADNGRSKSQATFAYDPAGNMTRRNVGDSTQTIDWDAEGHAAKITDKNGKATSFVYDADGNRLIRRDEQNQTVTLYQGGQELRLDTRTGTVSGTRYYTHNGQTVAIRTEQGISFLAGGQNGTSEMAVNANDLNLTRQRTKPFGETRGPDTPLPGERGFIGGTNDKHLNLVHLGAREYDPATGRFISPDPLMDFSDPQQLNAYSYGRNNPFSFADPTGMWWGQNWNWNAIGHGTLDVIGLVPVVGEVGDIANGAWYSAQGDKVNAALSFASAIPVAGYAATAIKGAKWANKGIDAANAVNKADKATDAGRSAAKVSDKTTPPAAPAPKAAPKPAPAAKAKAEAGGGKSANKSTTASGGKAAADNGGKQAGHAGRQGGQKALPAAQREAPNSGHIISRNAEPGEEFNMVLSAGQSSSKPGGFGTFQNIPSQSFARNDLAIRSDWKPDVSVVQRYRIPKGEPIRIQESVVGRQMDPKLGELAGGGGQVEIINFIDRARLIPVGPRVPLK</sequence>
<dbReference type="PANTHER" id="PTHR32305:SF17">
    <property type="entry name" value="TRNA NUCLEASE WAPA"/>
    <property type="match status" value="1"/>
</dbReference>
<feature type="domain" description="Teneurin-like YD-shell" evidence="3">
    <location>
        <begin position="1599"/>
        <end position="1798"/>
    </location>
</feature>
<dbReference type="NCBIfam" id="TIGR01643">
    <property type="entry name" value="YD_repeat_2x"/>
    <property type="match status" value="2"/>
</dbReference>
<evidence type="ECO:0000259" key="3">
    <source>
        <dbReference type="Pfam" id="PF25023"/>
    </source>
</evidence>
<reference evidence="4" key="1">
    <citation type="journal article" date="2014" name="Int. J. Syst. Evol. Microbiol.">
        <title>Complete genome sequence of Corynebacterium casei LMG S-19264T (=DSM 44701T), isolated from a smear-ripened cheese.</title>
        <authorList>
            <consortium name="US DOE Joint Genome Institute (JGI-PGF)"/>
            <person name="Walter F."/>
            <person name="Albersmeier A."/>
            <person name="Kalinowski J."/>
            <person name="Ruckert C."/>
        </authorList>
    </citation>
    <scope>NUCLEOTIDE SEQUENCE</scope>
    <source>
        <strain evidence="4">JCM 3091</strain>
    </source>
</reference>
<accession>A0A8J3BRL4</accession>
<dbReference type="InterPro" id="IPR006530">
    <property type="entry name" value="YD"/>
</dbReference>
<dbReference type="Gene3D" id="2.180.10.10">
    <property type="entry name" value="RHS repeat-associated core"/>
    <property type="match status" value="2"/>
</dbReference>
<feature type="region of interest" description="Disordered" evidence="2">
    <location>
        <begin position="1"/>
        <end position="38"/>
    </location>
</feature>
<feature type="region of interest" description="Disordered" evidence="2">
    <location>
        <begin position="760"/>
        <end position="782"/>
    </location>
</feature>
<gene>
    <name evidence="4" type="ORF">GCM10010124_36790</name>
</gene>
<dbReference type="PANTHER" id="PTHR32305">
    <property type="match status" value="1"/>
</dbReference>
<evidence type="ECO:0000313" key="4">
    <source>
        <dbReference type="EMBL" id="GGK40622.1"/>
    </source>
</evidence>
<dbReference type="NCBIfam" id="TIGR03696">
    <property type="entry name" value="Rhs_assc_core"/>
    <property type="match status" value="1"/>
</dbReference>
<dbReference type="InterPro" id="IPR056823">
    <property type="entry name" value="TEN-like_YD-shell"/>
</dbReference>
<name>A0A8J3BRL4_9ACTN</name>
<organism evidence="4 5">
    <name type="scientific">Pilimelia terevasa</name>
    <dbReference type="NCBI Taxonomy" id="53372"/>
    <lineage>
        <taxon>Bacteria</taxon>
        <taxon>Bacillati</taxon>
        <taxon>Actinomycetota</taxon>
        <taxon>Actinomycetes</taxon>
        <taxon>Micromonosporales</taxon>
        <taxon>Micromonosporaceae</taxon>
        <taxon>Pilimelia</taxon>
    </lineage>
</organism>